<name>A0A3N4PYC1_9BACT</name>
<reference evidence="1 2" key="1">
    <citation type="submission" date="2018-11" db="EMBL/GenBank/DDBJ databases">
        <title>Chitinophaga lutea sp.nov., isolate from arsenic contaminated soil.</title>
        <authorList>
            <person name="Zong Y."/>
        </authorList>
    </citation>
    <scope>NUCLEOTIDE SEQUENCE [LARGE SCALE GENOMIC DNA]</scope>
    <source>
        <strain evidence="1 2">ZY74</strain>
    </source>
</reference>
<proteinExistence type="predicted"/>
<protein>
    <submittedName>
        <fullName evidence="1">Uncharacterized protein</fullName>
    </submittedName>
</protein>
<dbReference type="Proteomes" id="UP000278351">
    <property type="component" value="Unassembled WGS sequence"/>
</dbReference>
<dbReference type="EMBL" id="RPDH01000002">
    <property type="protein sequence ID" value="RPE09067.1"/>
    <property type="molecule type" value="Genomic_DNA"/>
</dbReference>
<sequence length="83" mass="9359">MQHNPGQAVFSLLTKAGFQLEQVRRNVSPAVTEYFYFHPGLHIQVHEVSESPHHPSRFFIFYPGGSTAYAEGHDQLRLCFAAG</sequence>
<comment type="caution">
    <text evidence="1">The sequence shown here is derived from an EMBL/GenBank/DDBJ whole genome shotgun (WGS) entry which is preliminary data.</text>
</comment>
<accession>A0A3N4PYC1</accession>
<evidence type="ECO:0000313" key="1">
    <source>
        <dbReference type="EMBL" id="RPE09067.1"/>
    </source>
</evidence>
<keyword evidence="2" id="KW-1185">Reference proteome</keyword>
<gene>
    <name evidence="1" type="ORF">EGT74_18845</name>
</gene>
<evidence type="ECO:0000313" key="2">
    <source>
        <dbReference type="Proteomes" id="UP000278351"/>
    </source>
</evidence>
<dbReference type="AlphaFoldDB" id="A0A3N4PYC1"/>
<organism evidence="1 2">
    <name type="scientific">Chitinophaga lutea</name>
    <dbReference type="NCBI Taxonomy" id="2488634"/>
    <lineage>
        <taxon>Bacteria</taxon>
        <taxon>Pseudomonadati</taxon>
        <taxon>Bacteroidota</taxon>
        <taxon>Chitinophagia</taxon>
        <taxon>Chitinophagales</taxon>
        <taxon>Chitinophagaceae</taxon>
        <taxon>Chitinophaga</taxon>
    </lineage>
</organism>